<dbReference type="InterPro" id="IPR008914">
    <property type="entry name" value="PEBP"/>
</dbReference>
<name>A0A4P6ENA8_9MICO</name>
<dbReference type="KEGG" id="mprt:ET475_04815"/>
<evidence type="ECO:0000256" key="2">
    <source>
        <dbReference type="SAM" id="MobiDB-lite"/>
    </source>
</evidence>
<evidence type="ECO:0000313" key="4">
    <source>
        <dbReference type="Proteomes" id="UP000293995"/>
    </source>
</evidence>
<proteinExistence type="inferred from homology"/>
<dbReference type="EMBL" id="CP035494">
    <property type="protein sequence ID" value="QAY59378.1"/>
    <property type="molecule type" value="Genomic_DNA"/>
</dbReference>
<dbReference type="RefSeq" id="WP_129386560.1">
    <property type="nucleotide sequence ID" value="NZ_CP035494.1"/>
</dbReference>
<evidence type="ECO:0000256" key="1">
    <source>
        <dbReference type="ARBA" id="ARBA00007120"/>
    </source>
</evidence>
<dbReference type="Proteomes" id="UP000293995">
    <property type="component" value="Chromosome"/>
</dbReference>
<dbReference type="InterPro" id="IPR005247">
    <property type="entry name" value="YbhB_YbcL/LppC-like"/>
</dbReference>
<dbReference type="NCBIfam" id="TIGR00481">
    <property type="entry name" value="YbhB/YbcL family Raf kinase inhibitor-like protein"/>
    <property type="match status" value="1"/>
</dbReference>
<evidence type="ECO:0000313" key="3">
    <source>
        <dbReference type="EMBL" id="QAY59378.1"/>
    </source>
</evidence>
<organism evidence="3 4">
    <name type="scientific">Microbacterium protaetiae</name>
    <dbReference type="NCBI Taxonomy" id="2509458"/>
    <lineage>
        <taxon>Bacteria</taxon>
        <taxon>Bacillati</taxon>
        <taxon>Actinomycetota</taxon>
        <taxon>Actinomycetes</taxon>
        <taxon>Micrococcales</taxon>
        <taxon>Microbacteriaceae</taxon>
        <taxon>Microbacterium</taxon>
    </lineage>
</organism>
<dbReference type="InterPro" id="IPR036610">
    <property type="entry name" value="PEBP-like_sf"/>
</dbReference>
<sequence>MFEYDPYAELARLKQFASMTVTSTDFANGEPLPKQCWGSGAGGADRSPQLSWSGAPEGTRSFAVSCFDPDAPTGSGYWHWAVYDLDPSVAELAADAGNGESGSLPPGAITLPNEARAERYFGAAPPQTTGTHRYFFVVDALDVSHLDIAPGSTPAVLGFNRHFHTLARGILVGTASSD</sequence>
<keyword evidence="4" id="KW-1185">Reference proteome</keyword>
<dbReference type="Gene3D" id="3.90.280.10">
    <property type="entry name" value="PEBP-like"/>
    <property type="match status" value="1"/>
</dbReference>
<comment type="similarity">
    <text evidence="1">Belongs to the UPF0098 family.</text>
</comment>
<reference evidence="3 4" key="1">
    <citation type="submission" date="2019-01" db="EMBL/GenBank/DDBJ databases">
        <title>Genome sequencing of strain DFW100M-13.</title>
        <authorList>
            <person name="Heo J."/>
            <person name="Kim S.-J."/>
            <person name="Kim J.-S."/>
            <person name="Hong S.-B."/>
            <person name="Kwon S.-W."/>
        </authorList>
    </citation>
    <scope>NUCLEOTIDE SEQUENCE [LARGE SCALE GENOMIC DNA]</scope>
    <source>
        <strain evidence="3 4">DFW100M-13</strain>
    </source>
</reference>
<dbReference type="SUPFAM" id="SSF49777">
    <property type="entry name" value="PEBP-like"/>
    <property type="match status" value="1"/>
</dbReference>
<protein>
    <submittedName>
        <fullName evidence="3">YbhB/YbcL family Raf kinase inhibitor-like protein</fullName>
    </submittedName>
</protein>
<dbReference type="CDD" id="cd00865">
    <property type="entry name" value="PEBP_bact_arch"/>
    <property type="match status" value="1"/>
</dbReference>
<dbReference type="Pfam" id="PF01161">
    <property type="entry name" value="PBP"/>
    <property type="match status" value="1"/>
</dbReference>
<dbReference type="AlphaFoldDB" id="A0A4P6ENA8"/>
<gene>
    <name evidence="3" type="ORF">ET475_04815</name>
</gene>
<feature type="region of interest" description="Disordered" evidence="2">
    <location>
        <begin position="32"/>
        <end position="55"/>
    </location>
</feature>
<accession>A0A4P6ENA8</accession>
<dbReference type="PANTHER" id="PTHR30289:SF1">
    <property type="entry name" value="PEBP (PHOSPHATIDYLETHANOLAMINE-BINDING PROTEIN) FAMILY PROTEIN"/>
    <property type="match status" value="1"/>
</dbReference>
<dbReference type="OrthoDB" id="9797506at2"/>
<dbReference type="PANTHER" id="PTHR30289">
    <property type="entry name" value="UNCHARACTERIZED PROTEIN YBCL-RELATED"/>
    <property type="match status" value="1"/>
</dbReference>